<proteinExistence type="predicted"/>
<dbReference type="AlphaFoldDB" id="M7YHS9"/>
<accession>M7YHS9</accession>
<evidence type="ECO:0000313" key="1">
    <source>
        <dbReference type="EMBL" id="EMS46341.1"/>
    </source>
</evidence>
<reference evidence="1" key="1">
    <citation type="journal article" date="2013" name="Nature">
        <title>Draft genome of the wheat A-genome progenitor Triticum urartu.</title>
        <authorList>
            <person name="Ling H.Q."/>
            <person name="Zhao S."/>
            <person name="Liu D."/>
            <person name="Wang J."/>
            <person name="Sun H."/>
            <person name="Zhang C."/>
            <person name="Fan H."/>
            <person name="Li D."/>
            <person name="Dong L."/>
            <person name="Tao Y."/>
            <person name="Gao C."/>
            <person name="Wu H."/>
            <person name="Li Y."/>
            <person name="Cui Y."/>
            <person name="Guo X."/>
            <person name="Zheng S."/>
            <person name="Wang B."/>
            <person name="Yu K."/>
            <person name="Liang Q."/>
            <person name="Yang W."/>
            <person name="Lou X."/>
            <person name="Chen J."/>
            <person name="Feng M."/>
            <person name="Jian J."/>
            <person name="Zhang X."/>
            <person name="Luo G."/>
            <person name="Jiang Y."/>
            <person name="Liu J."/>
            <person name="Wang Z."/>
            <person name="Sha Y."/>
            <person name="Zhang B."/>
            <person name="Wu H."/>
            <person name="Tang D."/>
            <person name="Shen Q."/>
            <person name="Xue P."/>
            <person name="Zou S."/>
            <person name="Wang X."/>
            <person name="Liu X."/>
            <person name="Wang F."/>
            <person name="Yang Y."/>
            <person name="An X."/>
            <person name="Dong Z."/>
            <person name="Zhang K."/>
            <person name="Zhang X."/>
            <person name="Luo M.C."/>
            <person name="Dvorak J."/>
            <person name="Tong Y."/>
            <person name="Wang J."/>
            <person name="Yang H."/>
            <person name="Li Z."/>
            <person name="Wang D."/>
            <person name="Zhang A."/>
            <person name="Wang J."/>
        </authorList>
    </citation>
    <scope>NUCLEOTIDE SEQUENCE</scope>
</reference>
<protein>
    <submittedName>
        <fullName evidence="1">Uncharacterized protein</fullName>
    </submittedName>
</protein>
<sequence length="134" mass="14079">MDAGAAPAPLALILDASCPLSRVTEAVGLESCPDARGSSHQAIRAAYAVESTKPLDHDAGCSDSRPSPSSSLSLVGIAFSIVIFETQDSDAHEEEACSIKILEDGKSRVTFIRHESSLGYEGQYDACIVPKNAK</sequence>
<name>M7YHS9_TRIUA</name>
<organism evidence="1">
    <name type="scientific">Triticum urartu</name>
    <name type="common">Red wild einkorn</name>
    <name type="synonym">Crithodium urartu</name>
    <dbReference type="NCBI Taxonomy" id="4572"/>
    <lineage>
        <taxon>Eukaryota</taxon>
        <taxon>Viridiplantae</taxon>
        <taxon>Streptophyta</taxon>
        <taxon>Embryophyta</taxon>
        <taxon>Tracheophyta</taxon>
        <taxon>Spermatophyta</taxon>
        <taxon>Magnoliopsida</taxon>
        <taxon>Liliopsida</taxon>
        <taxon>Poales</taxon>
        <taxon>Poaceae</taxon>
        <taxon>BOP clade</taxon>
        <taxon>Pooideae</taxon>
        <taxon>Triticodae</taxon>
        <taxon>Triticeae</taxon>
        <taxon>Triticinae</taxon>
        <taxon>Triticum</taxon>
    </lineage>
</organism>
<gene>
    <name evidence="1" type="ORF">TRIUR3_08161</name>
</gene>
<dbReference type="EMBL" id="KD275730">
    <property type="protein sequence ID" value="EMS46341.1"/>
    <property type="molecule type" value="Genomic_DNA"/>
</dbReference>